<protein>
    <recommendedName>
        <fullName evidence="1">Methyltransferase type 11 domain-containing protein</fullName>
    </recommendedName>
</protein>
<gene>
    <name evidence="2" type="ORF">A3B54_03630</name>
</gene>
<evidence type="ECO:0000313" key="2">
    <source>
        <dbReference type="EMBL" id="OGD98402.1"/>
    </source>
</evidence>
<comment type="caution">
    <text evidence="2">The sequence shown here is derived from an EMBL/GenBank/DDBJ whole genome shotgun (WGS) entry which is preliminary data.</text>
</comment>
<name>A0A1F5H2L1_9BACT</name>
<dbReference type="Proteomes" id="UP000177039">
    <property type="component" value="Unassembled WGS sequence"/>
</dbReference>
<dbReference type="EMBL" id="MFBT01000037">
    <property type="protein sequence ID" value="OGD98402.1"/>
    <property type="molecule type" value="Genomic_DNA"/>
</dbReference>
<dbReference type="PANTHER" id="PTHR43861:SF1">
    <property type="entry name" value="TRANS-ACONITATE 2-METHYLTRANSFERASE"/>
    <property type="match status" value="1"/>
</dbReference>
<dbReference type="SUPFAM" id="SSF53335">
    <property type="entry name" value="S-adenosyl-L-methionine-dependent methyltransferases"/>
    <property type="match status" value="1"/>
</dbReference>
<proteinExistence type="predicted"/>
<evidence type="ECO:0000313" key="3">
    <source>
        <dbReference type="Proteomes" id="UP000177039"/>
    </source>
</evidence>
<dbReference type="Pfam" id="PF08241">
    <property type="entry name" value="Methyltransf_11"/>
    <property type="match status" value="1"/>
</dbReference>
<dbReference type="CDD" id="cd02440">
    <property type="entry name" value="AdoMet_MTases"/>
    <property type="match status" value="1"/>
</dbReference>
<evidence type="ECO:0000259" key="1">
    <source>
        <dbReference type="Pfam" id="PF08241"/>
    </source>
</evidence>
<sequence>MLYSKIKTDLKRVYDDLSVYWGKDESLHDWGVAQLEEFASMIQGNKPGLWGNFQTRFEKVKKKPKVLDLGCGSGVQLKMLAGLGLSVVGLDLSPKMIKEAQIKAPKAKFVVGDMSNMKFAKNSFDGVYARASLLHIPKKLIPKVLSSIYKILKKKGVLYLAVKEGEGENEVEDEKHGQKVKRFFSFFQMSELESFLEEAGFKIIKATKFKRAKISTNWLQVFAKKA</sequence>
<dbReference type="Gene3D" id="3.40.50.150">
    <property type="entry name" value="Vaccinia Virus protein VP39"/>
    <property type="match status" value="1"/>
</dbReference>
<dbReference type="PANTHER" id="PTHR43861">
    <property type="entry name" value="TRANS-ACONITATE 2-METHYLTRANSFERASE-RELATED"/>
    <property type="match status" value="1"/>
</dbReference>
<feature type="domain" description="Methyltransferase type 11" evidence="1">
    <location>
        <begin position="67"/>
        <end position="160"/>
    </location>
</feature>
<dbReference type="InterPro" id="IPR013216">
    <property type="entry name" value="Methyltransf_11"/>
</dbReference>
<accession>A0A1F5H2L1</accession>
<dbReference type="InterPro" id="IPR029063">
    <property type="entry name" value="SAM-dependent_MTases_sf"/>
</dbReference>
<organism evidence="2 3">
    <name type="scientific">Candidatus Curtissbacteria bacterium RIFCSPLOWO2_01_FULL_42_50</name>
    <dbReference type="NCBI Taxonomy" id="1797730"/>
    <lineage>
        <taxon>Bacteria</taxon>
        <taxon>Candidatus Curtissiibacteriota</taxon>
    </lineage>
</organism>
<reference evidence="2 3" key="1">
    <citation type="journal article" date="2016" name="Nat. Commun.">
        <title>Thousands of microbial genomes shed light on interconnected biogeochemical processes in an aquifer system.</title>
        <authorList>
            <person name="Anantharaman K."/>
            <person name="Brown C.T."/>
            <person name="Hug L.A."/>
            <person name="Sharon I."/>
            <person name="Castelle C.J."/>
            <person name="Probst A.J."/>
            <person name="Thomas B.C."/>
            <person name="Singh A."/>
            <person name="Wilkins M.J."/>
            <person name="Karaoz U."/>
            <person name="Brodie E.L."/>
            <person name="Williams K.H."/>
            <person name="Hubbard S.S."/>
            <person name="Banfield J.F."/>
        </authorList>
    </citation>
    <scope>NUCLEOTIDE SEQUENCE [LARGE SCALE GENOMIC DNA]</scope>
</reference>
<dbReference type="AlphaFoldDB" id="A0A1F5H2L1"/>
<dbReference type="GO" id="GO:0008757">
    <property type="term" value="F:S-adenosylmethionine-dependent methyltransferase activity"/>
    <property type="evidence" value="ECO:0007669"/>
    <property type="project" value="InterPro"/>
</dbReference>